<keyword evidence="3" id="KW-1185">Reference proteome</keyword>
<evidence type="ECO:0000313" key="2">
    <source>
        <dbReference type="EMBL" id="GAO99906.1"/>
    </source>
</evidence>
<sequence length="404" mass="46603">MIHNIEDSILEQQNDQLSEIMNNNLSISKYILAKQPDDEILNEIAKLLQINVLIIDSFGRVKAHNQSAVVSDQLIDYTTKHLDLINMEESQVICDRYTIYPLKTIDKLTRRFVIFEALPAKNSAQNLLISNMVNLLSLESMQVHINLNNSRQRKSEIFETIISHQIPSESFASILKLNGLNTTDKYQCFAIDEANSLNTGNHQYVMHRVAEYIYWHFNKSDQPVILFTVNFKLFGLIPTVPNLPSLLKDLNQFLLDQFPQEHHLIGYTEYEKTLINFKQLLEESDKALDTAKARKQKTPHKFSPQQVVDVLHLIPKNEALIFVHAVLDPILKLKTSEKEQCLTLLAKFFALNESISRAADDLFIHRNTAFYRLKKIEKTLDMEVGTESDNEKLRLAVQLYGIYC</sequence>
<proteinExistence type="predicted"/>
<evidence type="ECO:0000313" key="3">
    <source>
        <dbReference type="Proteomes" id="UP000253891"/>
    </source>
</evidence>
<dbReference type="STRING" id="157463.GCA_001047075_00823"/>
<dbReference type="Pfam" id="PF13556">
    <property type="entry name" value="HTH_30"/>
    <property type="match status" value="1"/>
</dbReference>
<gene>
    <name evidence="2" type="ORF">FFIC_260200</name>
</gene>
<dbReference type="RefSeq" id="WP_061993274.1">
    <property type="nucleotide sequence ID" value="NZ_DF968003.1"/>
</dbReference>
<dbReference type="Proteomes" id="UP000253891">
    <property type="component" value="Unassembled WGS sequence"/>
</dbReference>
<organism evidence="2 3">
    <name type="scientific">Fructobacillus ficulneus</name>
    <dbReference type="NCBI Taxonomy" id="157463"/>
    <lineage>
        <taxon>Bacteria</taxon>
        <taxon>Bacillati</taxon>
        <taxon>Bacillota</taxon>
        <taxon>Bacilli</taxon>
        <taxon>Lactobacillales</taxon>
        <taxon>Lactobacillaceae</taxon>
        <taxon>Fructobacillus</taxon>
    </lineage>
</organism>
<reference evidence="2 3" key="1">
    <citation type="journal article" date="2015" name="BMC Genomics">
        <title>Comparative genomics of Fructobacillus spp. and Leuconostoc spp. reveals niche-specific evolution of Fructobacillus spp.</title>
        <authorList>
            <person name="Endo A."/>
            <person name="Tanizawa Y."/>
            <person name="Tanaka N."/>
            <person name="Maeno S."/>
            <person name="Kumar H."/>
            <person name="Shiwa Y."/>
            <person name="Okada S."/>
            <person name="Yoshikawa H."/>
            <person name="Dicks L."/>
            <person name="Nakagawa J."/>
            <person name="Arita M."/>
        </authorList>
    </citation>
    <scope>NUCLEOTIDE SEQUENCE [LARGE SCALE GENOMIC DNA]</scope>
    <source>
        <strain evidence="2 3">JCM 12225</strain>
    </source>
</reference>
<name>A0A0K8MH64_9LACO</name>
<protein>
    <submittedName>
        <fullName evidence="2">CdaR family transcriptional regulator</fullName>
    </submittedName>
</protein>
<evidence type="ECO:0000259" key="1">
    <source>
        <dbReference type="Pfam" id="PF13556"/>
    </source>
</evidence>
<dbReference type="InterPro" id="IPR051448">
    <property type="entry name" value="CdaR-like_regulators"/>
</dbReference>
<accession>A0A0K8MH64</accession>
<dbReference type="InterPro" id="IPR042070">
    <property type="entry name" value="PucR_C-HTH_sf"/>
</dbReference>
<dbReference type="AlphaFoldDB" id="A0A0K8MH64"/>
<dbReference type="EMBL" id="DF968003">
    <property type="protein sequence ID" value="GAO99906.1"/>
    <property type="molecule type" value="Genomic_DNA"/>
</dbReference>
<dbReference type="PANTHER" id="PTHR33744">
    <property type="entry name" value="CARBOHYDRATE DIACID REGULATOR"/>
    <property type="match status" value="1"/>
</dbReference>
<feature type="domain" description="PucR C-terminal helix-turn-helix" evidence="1">
    <location>
        <begin position="343"/>
        <end position="398"/>
    </location>
</feature>
<dbReference type="PANTHER" id="PTHR33744:SF1">
    <property type="entry name" value="DNA-BINDING TRANSCRIPTIONAL ACTIVATOR ADER"/>
    <property type="match status" value="1"/>
</dbReference>
<dbReference type="Gene3D" id="1.10.10.2840">
    <property type="entry name" value="PucR C-terminal helix-turn-helix domain"/>
    <property type="match status" value="1"/>
</dbReference>
<dbReference type="InterPro" id="IPR025736">
    <property type="entry name" value="PucR_C-HTH_dom"/>
</dbReference>